<dbReference type="AlphaFoldDB" id="A0A286RD20"/>
<dbReference type="KEGG" id="ttf:THTE_1247"/>
<dbReference type="Proteomes" id="UP000215086">
    <property type="component" value="Chromosome"/>
</dbReference>
<protein>
    <submittedName>
        <fullName evidence="1">Uncharacterized protein</fullName>
    </submittedName>
</protein>
<sequence length="101" mass="11041">MGLSSGTIPPFGYSFTPLLFYPERSQTETTRKPGLRRVGTTTLLLSLASLTALCTTPRRGSLTRLCQTPGLSPEKIWATPFAVSLSPLLITIDPRSRAEKF</sequence>
<organism evidence="1 2">
    <name type="scientific">Thermogutta terrifontis</name>
    <dbReference type="NCBI Taxonomy" id="1331910"/>
    <lineage>
        <taxon>Bacteria</taxon>
        <taxon>Pseudomonadati</taxon>
        <taxon>Planctomycetota</taxon>
        <taxon>Planctomycetia</taxon>
        <taxon>Pirellulales</taxon>
        <taxon>Thermoguttaceae</taxon>
        <taxon>Thermogutta</taxon>
    </lineage>
</organism>
<gene>
    <name evidence="1" type="ORF">THTE_1247</name>
</gene>
<accession>A0A286RD20</accession>
<dbReference type="EMBL" id="CP018477">
    <property type="protein sequence ID" value="ASV73849.1"/>
    <property type="molecule type" value="Genomic_DNA"/>
</dbReference>
<proteinExistence type="predicted"/>
<name>A0A286RD20_9BACT</name>
<keyword evidence="2" id="KW-1185">Reference proteome</keyword>
<reference evidence="1 2" key="1">
    <citation type="journal article" name="Front. Microbiol.">
        <title>Sugar Metabolism of the First Thermophilic Planctomycete Thermogutta terrifontis: Comparative Genomic and Transcriptomic Approaches.</title>
        <authorList>
            <person name="Elcheninov A.G."/>
            <person name="Menzel P."/>
            <person name="Gudbergsdottir S.R."/>
            <person name="Slesarev A.I."/>
            <person name="Kadnikov V.V."/>
            <person name="Krogh A."/>
            <person name="Bonch-Osmolovskaya E.A."/>
            <person name="Peng X."/>
            <person name="Kublanov I.V."/>
        </authorList>
    </citation>
    <scope>NUCLEOTIDE SEQUENCE [LARGE SCALE GENOMIC DNA]</scope>
    <source>
        <strain evidence="1 2">R1</strain>
    </source>
</reference>
<evidence type="ECO:0000313" key="2">
    <source>
        <dbReference type="Proteomes" id="UP000215086"/>
    </source>
</evidence>
<evidence type="ECO:0000313" key="1">
    <source>
        <dbReference type="EMBL" id="ASV73849.1"/>
    </source>
</evidence>